<dbReference type="Proteomes" id="UP000773462">
    <property type="component" value="Unassembled WGS sequence"/>
</dbReference>
<accession>A0ABS4P007</accession>
<evidence type="ECO:0000313" key="1">
    <source>
        <dbReference type="EMBL" id="MBP2115640.1"/>
    </source>
</evidence>
<comment type="caution">
    <text evidence="1">The sequence shown here is derived from an EMBL/GenBank/DDBJ whole genome shotgun (WGS) entry which is preliminary data.</text>
</comment>
<protein>
    <submittedName>
        <fullName evidence="1">Uncharacterized protein</fullName>
    </submittedName>
</protein>
<dbReference type="EMBL" id="JAGGLV010000029">
    <property type="protein sequence ID" value="MBP2115640.1"/>
    <property type="molecule type" value="Genomic_DNA"/>
</dbReference>
<reference evidence="1 2" key="1">
    <citation type="submission" date="2021-03" db="EMBL/GenBank/DDBJ databases">
        <title>Genomic Encyclopedia of Type Strains, Phase IV (KMG-IV): sequencing the most valuable type-strain genomes for metagenomic binning, comparative biology and taxonomic classification.</title>
        <authorList>
            <person name="Goeker M."/>
        </authorList>
    </citation>
    <scope>NUCLEOTIDE SEQUENCE [LARGE SCALE GENOMIC DNA]</scope>
    <source>
        <strain evidence="1 2">DSM 101953</strain>
    </source>
</reference>
<organism evidence="1 2">
    <name type="scientific">Paenibacillus silagei</name>
    <dbReference type="NCBI Taxonomy" id="1670801"/>
    <lineage>
        <taxon>Bacteria</taxon>
        <taxon>Bacillati</taxon>
        <taxon>Bacillota</taxon>
        <taxon>Bacilli</taxon>
        <taxon>Bacillales</taxon>
        <taxon>Paenibacillaceae</taxon>
        <taxon>Paenibacillus</taxon>
    </lineage>
</organism>
<proteinExistence type="predicted"/>
<sequence length="200" mass="21627">MLMILVYLFAVLGVSLLLLAAVLQYRLSRPRAAGHSGATHALSAFSLKFPQRFITPDESHLIALDEEGQALAIGLLHPGKPEPATATLYTFDAILGAEIVENALTLSKVSKTSRITTSAPRIRAGAAASYEFTEPVQGGSPAEEIRELTLRIYFSSADTPVVSIPFLPARLPARKTDLQYSAAFLEAQQVHERIRDIVSA</sequence>
<keyword evidence="2" id="KW-1185">Reference proteome</keyword>
<name>A0ABS4P007_9BACL</name>
<evidence type="ECO:0000313" key="2">
    <source>
        <dbReference type="Proteomes" id="UP000773462"/>
    </source>
</evidence>
<gene>
    <name evidence="1" type="ORF">J2Z70_005838</name>
</gene>
<dbReference type="RefSeq" id="WP_076079548.1">
    <property type="nucleotide sequence ID" value="NZ_JAGGLV010000029.1"/>
</dbReference>